<organism evidence="3 4">
    <name type="scientific">Desulfonatronum thiosulfatophilum</name>
    <dbReference type="NCBI Taxonomy" id="617002"/>
    <lineage>
        <taxon>Bacteria</taxon>
        <taxon>Pseudomonadati</taxon>
        <taxon>Thermodesulfobacteriota</taxon>
        <taxon>Desulfovibrionia</taxon>
        <taxon>Desulfovibrionales</taxon>
        <taxon>Desulfonatronaceae</taxon>
        <taxon>Desulfonatronum</taxon>
    </lineage>
</organism>
<protein>
    <submittedName>
        <fullName evidence="3">Nucleotide-binding universal stress protein, UspA family</fullName>
    </submittedName>
</protein>
<dbReference type="Proteomes" id="UP000198771">
    <property type="component" value="Unassembled WGS sequence"/>
</dbReference>
<comment type="similarity">
    <text evidence="1">Belongs to the universal stress protein A family.</text>
</comment>
<dbReference type="Pfam" id="PF00582">
    <property type="entry name" value="Usp"/>
    <property type="match status" value="2"/>
</dbReference>
<dbReference type="PANTHER" id="PTHR46268">
    <property type="entry name" value="STRESS RESPONSE PROTEIN NHAX"/>
    <property type="match status" value="1"/>
</dbReference>
<evidence type="ECO:0000313" key="3">
    <source>
        <dbReference type="EMBL" id="SDB57042.1"/>
    </source>
</evidence>
<evidence type="ECO:0000256" key="1">
    <source>
        <dbReference type="ARBA" id="ARBA00008791"/>
    </source>
</evidence>
<reference evidence="3 4" key="1">
    <citation type="submission" date="2016-10" db="EMBL/GenBank/DDBJ databases">
        <authorList>
            <person name="de Groot N.N."/>
        </authorList>
    </citation>
    <scope>NUCLEOTIDE SEQUENCE [LARGE SCALE GENOMIC DNA]</scope>
    <source>
        <strain evidence="3 4">ASO4-2</strain>
    </source>
</reference>
<evidence type="ECO:0000259" key="2">
    <source>
        <dbReference type="Pfam" id="PF00582"/>
    </source>
</evidence>
<dbReference type="PANTHER" id="PTHR46268:SF6">
    <property type="entry name" value="UNIVERSAL STRESS PROTEIN UP12"/>
    <property type="match status" value="1"/>
</dbReference>
<dbReference type="Gene3D" id="3.40.50.12370">
    <property type="match status" value="1"/>
</dbReference>
<proteinExistence type="inferred from homology"/>
<feature type="domain" description="UspA" evidence="2">
    <location>
        <begin position="3"/>
        <end position="143"/>
    </location>
</feature>
<accession>A0A1G6EI56</accession>
<keyword evidence="4" id="KW-1185">Reference proteome</keyword>
<dbReference type="AlphaFoldDB" id="A0A1G6EI56"/>
<dbReference type="CDD" id="cd00293">
    <property type="entry name" value="USP-like"/>
    <property type="match status" value="2"/>
</dbReference>
<dbReference type="EMBL" id="FMXO01000018">
    <property type="protein sequence ID" value="SDB57042.1"/>
    <property type="molecule type" value="Genomic_DNA"/>
</dbReference>
<dbReference type="OrthoDB" id="5430193at2"/>
<dbReference type="STRING" id="617002.SAMN05660653_02863"/>
<name>A0A1G6EI56_9BACT</name>
<sequence>MEKHFLLAIGDDQSSFLAGRFINHFFLHKHHIRLTLLYVAPQPPSVYLDDSDVYQRKKWTDGWKKAQQQRADELLEKGRAMLVSSGFSSSNVATKFIYSQFGSAKDLIQECAKGHYDALVLGRRGLSRFEELFVDSVTKSIMNEDLSFPIWVCQRTESKRRNVLVAVDGSEPCVQIADHVGFVMADQPDHSVVLAHVNGDSSTPDPDAHSFFDHALTSVLNNGVSRERIQTKILQSSKPAQALLQEAENGRYAVVAVGRTGTSAPGFFSMGSVSRTLLAKLDGAALWVSPSTCRLSE</sequence>
<dbReference type="RefSeq" id="WP_092123253.1">
    <property type="nucleotide sequence ID" value="NZ_FMXO01000018.1"/>
</dbReference>
<gene>
    <name evidence="3" type="ORF">SAMN05660653_02863</name>
</gene>
<feature type="domain" description="UspA" evidence="2">
    <location>
        <begin position="160"/>
        <end position="280"/>
    </location>
</feature>
<dbReference type="SUPFAM" id="SSF52402">
    <property type="entry name" value="Adenine nucleotide alpha hydrolases-like"/>
    <property type="match status" value="2"/>
</dbReference>
<dbReference type="InterPro" id="IPR006016">
    <property type="entry name" value="UspA"/>
</dbReference>
<evidence type="ECO:0000313" key="4">
    <source>
        <dbReference type="Proteomes" id="UP000198771"/>
    </source>
</evidence>